<dbReference type="GO" id="GO:0015280">
    <property type="term" value="F:ligand-gated sodium channel activity"/>
    <property type="evidence" value="ECO:0000318"/>
    <property type="project" value="GO_Central"/>
</dbReference>
<sequence length="587" mass="67229">MIQTIKLELLKYAENTSIKGISKFVKSNNVFIKGLWSLFFIVSLIYMTFLMCKVFQNYYSYPVNTMRGELMDGALKFPDITLCNLDIFAEGESPYMTKKKHSEILQSLKPKIERKIKKSFQNHLVGEKEIGYEYFESLSQHEVDERQNADSYLDKIIENSFKILNSIPGYIMSLKKDRDKSVDCPNFIVDCQFFDMDWFPIDAKCSVKNFTREWNSQYYTCYSLQMNEMKIPNGSTVRGLSLLLNVGPPYPGELEYDFSMTRSQARGVQVNVHSPGTPPNFRWGFSLPPGTESIVEIIQTERIREDYPYTNSGCSKAEKMSQAPEYNYSRDLCMDFCKQQHIKENCGCYTHLLNVPSNDTKLCGYNVSDTGDNMLANFFCLIKFLNLDQSQKCRNTCLVPCKESVYDTLLATATWPQASVRRSIFKKYIEGNCTGYKDVVSRYASYYENYNASSSVSAPKLTEIEESFLEIKLGMKQGFPFSEKDSQAYTTDAMVGTVGGMLSLWLGITVASAVEVVELICLLLNRLWDVKKPTCLRGKYSVENMKNASETHPNEYGNFSNDAIRCIDCKAVIKRSDENGRNEFNKY</sequence>
<evidence type="ECO:0000256" key="4">
    <source>
        <dbReference type="ARBA" id="ARBA00022692"/>
    </source>
</evidence>
<keyword evidence="9 11" id="KW-0739">Sodium transport</keyword>
<dbReference type="RefSeq" id="XP_009012940.1">
    <property type="nucleotide sequence ID" value="XM_009014692.1"/>
</dbReference>
<dbReference type="PANTHER" id="PTHR11690:SF248">
    <property type="entry name" value="PICKPOCKET 17, ISOFORM A"/>
    <property type="match status" value="1"/>
</dbReference>
<evidence type="ECO:0000256" key="8">
    <source>
        <dbReference type="ARBA" id="ARBA00023136"/>
    </source>
</evidence>
<dbReference type="InterPro" id="IPR001873">
    <property type="entry name" value="ENaC"/>
</dbReference>
<dbReference type="Gene3D" id="1.10.287.770">
    <property type="entry name" value="YojJ-like"/>
    <property type="match status" value="1"/>
</dbReference>
<reference evidence="15" key="1">
    <citation type="submission" date="2012-12" db="EMBL/GenBank/DDBJ databases">
        <authorList>
            <person name="Hellsten U."/>
            <person name="Grimwood J."/>
            <person name="Chapman J.A."/>
            <person name="Shapiro H."/>
            <person name="Aerts A."/>
            <person name="Otillar R.P."/>
            <person name="Terry A.Y."/>
            <person name="Boore J.L."/>
            <person name="Simakov O."/>
            <person name="Marletaz F."/>
            <person name="Cho S.-J."/>
            <person name="Edsinger-Gonzales E."/>
            <person name="Havlak P."/>
            <person name="Kuo D.-H."/>
            <person name="Larsson T."/>
            <person name="Lv J."/>
            <person name="Arendt D."/>
            <person name="Savage R."/>
            <person name="Osoegawa K."/>
            <person name="de Jong P."/>
            <person name="Lindberg D.R."/>
            <person name="Seaver E.C."/>
            <person name="Weisblat D.A."/>
            <person name="Putnam N.H."/>
            <person name="Grigoriev I.V."/>
            <person name="Rokhsar D.S."/>
        </authorList>
    </citation>
    <scope>NUCLEOTIDE SEQUENCE</scope>
</reference>
<evidence type="ECO:0000313" key="15">
    <source>
        <dbReference type="Proteomes" id="UP000015101"/>
    </source>
</evidence>
<dbReference type="AlphaFoldDB" id="T1FS66"/>
<dbReference type="Gene3D" id="2.60.470.10">
    <property type="entry name" value="Acid-sensing ion channels like domains"/>
    <property type="match status" value="1"/>
</dbReference>
<dbReference type="eggNOG" id="KOG4294">
    <property type="taxonomic scope" value="Eukaryota"/>
</dbReference>
<dbReference type="Pfam" id="PF00858">
    <property type="entry name" value="ASC"/>
    <property type="match status" value="1"/>
</dbReference>
<feature type="transmembrane region" description="Helical" evidence="12">
    <location>
        <begin position="30"/>
        <end position="51"/>
    </location>
</feature>
<keyword evidence="5 12" id="KW-1133">Transmembrane helix</keyword>
<evidence type="ECO:0000256" key="12">
    <source>
        <dbReference type="SAM" id="Phobius"/>
    </source>
</evidence>
<gene>
    <name evidence="14" type="primary">20211663</name>
    <name evidence="13" type="ORF">HELRODRAFT_190660</name>
</gene>
<keyword evidence="4 11" id="KW-0812">Transmembrane</keyword>
<dbReference type="Proteomes" id="UP000015101">
    <property type="component" value="Unassembled WGS sequence"/>
</dbReference>
<evidence type="ECO:0000313" key="14">
    <source>
        <dbReference type="EnsemblMetazoa" id="HelroP190660"/>
    </source>
</evidence>
<evidence type="ECO:0000256" key="6">
    <source>
        <dbReference type="ARBA" id="ARBA00023053"/>
    </source>
</evidence>
<keyword evidence="6" id="KW-0915">Sodium</keyword>
<evidence type="ECO:0000256" key="1">
    <source>
        <dbReference type="ARBA" id="ARBA00004141"/>
    </source>
</evidence>
<evidence type="ECO:0000256" key="11">
    <source>
        <dbReference type="RuleBase" id="RU000679"/>
    </source>
</evidence>
<dbReference type="CTD" id="20211663"/>
<organism evidence="14 15">
    <name type="scientific">Helobdella robusta</name>
    <name type="common">Californian leech</name>
    <dbReference type="NCBI Taxonomy" id="6412"/>
    <lineage>
        <taxon>Eukaryota</taxon>
        <taxon>Metazoa</taxon>
        <taxon>Spiralia</taxon>
        <taxon>Lophotrochozoa</taxon>
        <taxon>Annelida</taxon>
        <taxon>Clitellata</taxon>
        <taxon>Hirudinea</taxon>
        <taxon>Rhynchobdellida</taxon>
        <taxon>Glossiphoniidae</taxon>
        <taxon>Helobdella</taxon>
    </lineage>
</organism>
<dbReference type="KEGG" id="hro:HELRODRAFT_190660"/>
<evidence type="ECO:0000256" key="2">
    <source>
        <dbReference type="ARBA" id="ARBA00022448"/>
    </source>
</evidence>
<dbReference type="EnsemblMetazoa" id="HelroT190660">
    <property type="protein sequence ID" value="HelroP190660"/>
    <property type="gene ID" value="HelroG190660"/>
</dbReference>
<evidence type="ECO:0000256" key="5">
    <source>
        <dbReference type="ARBA" id="ARBA00022989"/>
    </source>
</evidence>
<keyword evidence="7 11" id="KW-0406">Ion transport</keyword>
<dbReference type="EMBL" id="KB096023">
    <property type="protein sequence ID" value="ESO08918.1"/>
    <property type="molecule type" value="Genomic_DNA"/>
</dbReference>
<keyword evidence="2 11" id="KW-0813">Transport</keyword>
<proteinExistence type="inferred from homology"/>
<name>T1FS66_HELRO</name>
<dbReference type="PANTHER" id="PTHR11690">
    <property type="entry name" value="AMILORIDE-SENSITIVE SODIUM CHANNEL-RELATED"/>
    <property type="match status" value="1"/>
</dbReference>
<reference evidence="14" key="3">
    <citation type="submission" date="2015-06" db="UniProtKB">
        <authorList>
            <consortium name="EnsemblMetazoa"/>
        </authorList>
    </citation>
    <scope>IDENTIFICATION</scope>
</reference>
<keyword evidence="10 11" id="KW-0407">Ion channel</keyword>
<protein>
    <submittedName>
        <fullName evidence="13 14">Uncharacterized protein</fullName>
    </submittedName>
</protein>
<evidence type="ECO:0000256" key="10">
    <source>
        <dbReference type="ARBA" id="ARBA00023303"/>
    </source>
</evidence>
<dbReference type="HOGENOM" id="CLU_020415_2_0_1"/>
<comment type="subcellular location">
    <subcellularLocation>
        <location evidence="1">Membrane</location>
        <topology evidence="1">Multi-pass membrane protein</topology>
    </subcellularLocation>
</comment>
<evidence type="ECO:0000256" key="9">
    <source>
        <dbReference type="ARBA" id="ARBA00023201"/>
    </source>
</evidence>
<reference evidence="13 15" key="2">
    <citation type="journal article" date="2013" name="Nature">
        <title>Insights into bilaterian evolution from three spiralian genomes.</title>
        <authorList>
            <person name="Simakov O."/>
            <person name="Marletaz F."/>
            <person name="Cho S.J."/>
            <person name="Edsinger-Gonzales E."/>
            <person name="Havlak P."/>
            <person name="Hellsten U."/>
            <person name="Kuo D.H."/>
            <person name="Larsson T."/>
            <person name="Lv J."/>
            <person name="Arendt D."/>
            <person name="Savage R."/>
            <person name="Osoegawa K."/>
            <person name="de Jong P."/>
            <person name="Grimwood J."/>
            <person name="Chapman J.A."/>
            <person name="Shapiro H."/>
            <person name="Aerts A."/>
            <person name="Otillar R.P."/>
            <person name="Terry A.Y."/>
            <person name="Boore J.L."/>
            <person name="Grigoriev I.V."/>
            <person name="Lindberg D.R."/>
            <person name="Seaver E.C."/>
            <person name="Weisblat D.A."/>
            <person name="Putnam N.H."/>
            <person name="Rokhsar D.S."/>
        </authorList>
    </citation>
    <scope>NUCLEOTIDE SEQUENCE</scope>
</reference>
<dbReference type="PRINTS" id="PR01078">
    <property type="entry name" value="AMINACHANNEL"/>
</dbReference>
<dbReference type="GeneID" id="20211663"/>
<dbReference type="EMBL" id="AMQM01003111">
    <property type="status" value="NOT_ANNOTATED_CDS"/>
    <property type="molecule type" value="Genomic_DNA"/>
</dbReference>
<evidence type="ECO:0000256" key="3">
    <source>
        <dbReference type="ARBA" id="ARBA00022461"/>
    </source>
</evidence>
<keyword evidence="8 12" id="KW-0472">Membrane</keyword>
<keyword evidence="3 11" id="KW-0894">Sodium channel</keyword>
<dbReference type="GO" id="GO:0035725">
    <property type="term" value="P:sodium ion transmembrane transport"/>
    <property type="evidence" value="ECO:0000318"/>
    <property type="project" value="GO_Central"/>
</dbReference>
<keyword evidence="15" id="KW-1185">Reference proteome</keyword>
<dbReference type="GO" id="GO:0005886">
    <property type="term" value="C:plasma membrane"/>
    <property type="evidence" value="ECO:0000318"/>
    <property type="project" value="GO_Central"/>
</dbReference>
<evidence type="ECO:0000313" key="13">
    <source>
        <dbReference type="EMBL" id="ESO08918.1"/>
    </source>
</evidence>
<accession>T1FS66</accession>
<dbReference type="OrthoDB" id="10051479at2759"/>
<evidence type="ECO:0000256" key="7">
    <source>
        <dbReference type="ARBA" id="ARBA00023065"/>
    </source>
</evidence>
<comment type="similarity">
    <text evidence="11">Belongs to the amiloride-sensitive sodium channel (TC 1.A.6) family.</text>
</comment>
<dbReference type="InParanoid" id="T1FS66"/>